<feature type="domain" description="FAS1" evidence="15">
    <location>
        <begin position="512"/>
        <end position="655"/>
    </location>
</feature>
<evidence type="ECO:0000256" key="2">
    <source>
        <dbReference type="ARBA" id="ARBA00006375"/>
    </source>
</evidence>
<comment type="caution">
    <text evidence="16">The sequence shown here is derived from an EMBL/GenBank/DDBJ whole genome shotgun (WGS) entry which is preliminary data.</text>
</comment>
<gene>
    <name evidence="16" type="ORF">EW146_g6842</name>
</gene>
<dbReference type="GO" id="GO:1902603">
    <property type="term" value="P:carnitine transmembrane transport"/>
    <property type="evidence" value="ECO:0007669"/>
    <property type="project" value="TreeGrafter"/>
</dbReference>
<organism evidence="16 17">
    <name type="scientific">Bondarzewia mesenterica</name>
    <dbReference type="NCBI Taxonomy" id="1095465"/>
    <lineage>
        <taxon>Eukaryota</taxon>
        <taxon>Fungi</taxon>
        <taxon>Dikarya</taxon>
        <taxon>Basidiomycota</taxon>
        <taxon>Agaricomycotina</taxon>
        <taxon>Agaricomycetes</taxon>
        <taxon>Russulales</taxon>
        <taxon>Bondarzewiaceae</taxon>
        <taxon>Bondarzewia</taxon>
    </lineage>
</organism>
<dbReference type="PANTHER" id="PTHR45624:SF4">
    <property type="entry name" value="CONGESTED-LIKE TRACHEA PROTEIN-RELATED"/>
    <property type="match status" value="1"/>
</dbReference>
<dbReference type="OrthoDB" id="14252at2759"/>
<keyword evidence="6 13" id="KW-1133">Transmembrane helix</keyword>
<dbReference type="SUPFAM" id="SSF103506">
    <property type="entry name" value="Mitochondrial carrier"/>
    <property type="match status" value="1"/>
</dbReference>
<feature type="domain" description="FAS1" evidence="15">
    <location>
        <begin position="224"/>
        <end position="357"/>
    </location>
</feature>
<keyword evidence="7" id="KW-0496">Mitochondrion</keyword>
<evidence type="ECO:0000259" key="15">
    <source>
        <dbReference type="PROSITE" id="PS50213"/>
    </source>
</evidence>
<evidence type="ECO:0000313" key="16">
    <source>
        <dbReference type="EMBL" id="THH13363.1"/>
    </source>
</evidence>
<proteinExistence type="inferred from homology"/>
<feature type="active site" description="Nucleophile" evidence="9">
    <location>
        <position position="1415"/>
    </location>
</feature>
<feature type="domain" description="FAS1" evidence="15">
    <location>
        <begin position="363"/>
        <end position="509"/>
    </location>
</feature>
<evidence type="ECO:0000256" key="14">
    <source>
        <dbReference type="SAM" id="SignalP"/>
    </source>
</evidence>
<evidence type="ECO:0000256" key="11">
    <source>
        <dbReference type="PROSITE-ProRule" id="PRU00282"/>
    </source>
</evidence>
<feature type="repeat" description="Solcar" evidence="11">
    <location>
        <begin position="963"/>
        <end position="1048"/>
    </location>
</feature>
<dbReference type="PROSITE" id="PS50920">
    <property type="entry name" value="SOLCAR"/>
    <property type="match status" value="3"/>
</dbReference>
<evidence type="ECO:0000256" key="1">
    <source>
        <dbReference type="ARBA" id="ARBA00004225"/>
    </source>
</evidence>
<dbReference type="Pfam" id="PF06087">
    <property type="entry name" value="Tyr-DNA_phospho"/>
    <property type="match status" value="1"/>
</dbReference>
<feature type="domain" description="FAS1" evidence="15">
    <location>
        <begin position="38"/>
        <end position="216"/>
    </location>
</feature>
<feature type="chain" id="PRO_5020487268" description="FAS1 domain-containing protein" evidence="14">
    <location>
        <begin position="22"/>
        <end position="1802"/>
    </location>
</feature>
<dbReference type="GO" id="GO:0031966">
    <property type="term" value="C:mitochondrial membrane"/>
    <property type="evidence" value="ECO:0007669"/>
    <property type="project" value="UniProtKB-SubCell"/>
</dbReference>
<keyword evidence="14" id="KW-0732">Signal</keyword>
<feature type="region of interest" description="Disordered" evidence="12">
    <location>
        <begin position="1286"/>
        <end position="1307"/>
    </location>
</feature>
<dbReference type="EMBL" id="SGPL01000360">
    <property type="protein sequence ID" value="THH13363.1"/>
    <property type="molecule type" value="Genomic_DNA"/>
</dbReference>
<reference evidence="16 17" key="1">
    <citation type="submission" date="2019-02" db="EMBL/GenBank/DDBJ databases">
        <title>Genome sequencing of the rare red list fungi Bondarzewia mesenterica.</title>
        <authorList>
            <person name="Buettner E."/>
            <person name="Kellner H."/>
        </authorList>
    </citation>
    <scope>NUCLEOTIDE SEQUENCE [LARGE SCALE GENOMIC DNA]</scope>
    <source>
        <strain evidence="16 17">DSM 108281</strain>
    </source>
</reference>
<accession>A0A4V3XEE8</accession>
<dbReference type="InterPro" id="IPR018108">
    <property type="entry name" value="MCP_transmembrane"/>
</dbReference>
<dbReference type="SUPFAM" id="SSF56024">
    <property type="entry name" value="Phospholipase D/nuclease"/>
    <property type="match status" value="2"/>
</dbReference>
<keyword evidence="8 11" id="KW-0472">Membrane</keyword>
<evidence type="ECO:0000256" key="6">
    <source>
        <dbReference type="ARBA" id="ARBA00022989"/>
    </source>
</evidence>
<feature type="repeat" description="Solcar" evidence="11">
    <location>
        <begin position="1161"/>
        <end position="1246"/>
    </location>
</feature>
<dbReference type="InterPro" id="IPR023395">
    <property type="entry name" value="MCP_dom_sf"/>
</dbReference>
<dbReference type="GO" id="GO:0008081">
    <property type="term" value="F:phosphoric diester hydrolase activity"/>
    <property type="evidence" value="ECO:0007669"/>
    <property type="project" value="InterPro"/>
</dbReference>
<keyword evidence="3" id="KW-0813">Transport</keyword>
<evidence type="ECO:0000256" key="8">
    <source>
        <dbReference type="ARBA" id="ARBA00023136"/>
    </source>
</evidence>
<comment type="similarity">
    <text evidence="2">Belongs to the mitochondrial carrier (TC 2.A.29) family.</text>
</comment>
<feature type="repeat" description="Solcar" evidence="11">
    <location>
        <begin position="1061"/>
        <end position="1150"/>
    </location>
</feature>
<evidence type="ECO:0000256" key="7">
    <source>
        <dbReference type="ARBA" id="ARBA00023128"/>
    </source>
</evidence>
<evidence type="ECO:0000256" key="12">
    <source>
        <dbReference type="SAM" id="MobiDB-lite"/>
    </source>
</evidence>
<dbReference type="Gene3D" id="1.50.40.10">
    <property type="entry name" value="Mitochondrial carrier domain"/>
    <property type="match status" value="2"/>
</dbReference>
<evidence type="ECO:0000256" key="9">
    <source>
        <dbReference type="PIRSR" id="PIRSR610347-1"/>
    </source>
</evidence>
<dbReference type="SMART" id="SM00554">
    <property type="entry name" value="FAS1"/>
    <property type="match status" value="5"/>
</dbReference>
<evidence type="ECO:0000256" key="13">
    <source>
        <dbReference type="SAM" id="Phobius"/>
    </source>
</evidence>
<comment type="subcellular location">
    <subcellularLocation>
        <location evidence="1">Mitochondrion membrane</location>
        <topology evidence="1">Multi-pass membrane protein</topology>
    </subcellularLocation>
</comment>
<name>A0A4V3XEE8_9AGAM</name>
<dbReference type="InterPro" id="IPR010347">
    <property type="entry name" value="Tdp1"/>
</dbReference>
<protein>
    <recommendedName>
        <fullName evidence="15">FAS1 domain-containing protein</fullName>
    </recommendedName>
</protein>
<dbReference type="Pfam" id="PF02469">
    <property type="entry name" value="Fasciclin"/>
    <property type="match status" value="4"/>
</dbReference>
<dbReference type="Pfam" id="PF00153">
    <property type="entry name" value="Mito_carr"/>
    <property type="match status" value="3"/>
</dbReference>
<feature type="transmembrane region" description="Helical" evidence="13">
    <location>
        <begin position="841"/>
        <end position="864"/>
    </location>
</feature>
<dbReference type="Gene3D" id="2.30.180.10">
    <property type="entry name" value="FAS1 domain"/>
    <property type="match status" value="5"/>
</dbReference>
<dbReference type="PANTHER" id="PTHR45624">
    <property type="entry name" value="MITOCHONDRIAL BASIC AMINO ACIDS TRANSPORTER-RELATED"/>
    <property type="match status" value="1"/>
</dbReference>
<dbReference type="InterPro" id="IPR050567">
    <property type="entry name" value="Mitochondrial_Carrier"/>
</dbReference>
<feature type="compositionally biased region" description="Low complexity" evidence="12">
    <location>
        <begin position="1251"/>
        <end position="1273"/>
    </location>
</feature>
<dbReference type="GO" id="GO:0005634">
    <property type="term" value="C:nucleus"/>
    <property type="evidence" value="ECO:0007669"/>
    <property type="project" value="InterPro"/>
</dbReference>
<dbReference type="Gene3D" id="3.30.870.10">
    <property type="entry name" value="Endonuclease Chain A"/>
    <property type="match status" value="3"/>
</dbReference>
<evidence type="ECO:0000256" key="10">
    <source>
        <dbReference type="PIRSR" id="PIRSR610347-2"/>
    </source>
</evidence>
<feature type="binding site" evidence="10">
    <location>
        <position position="1417"/>
    </location>
    <ligand>
        <name>substrate</name>
    </ligand>
</feature>
<keyword evidence="5" id="KW-0677">Repeat</keyword>
<evidence type="ECO:0000256" key="4">
    <source>
        <dbReference type="ARBA" id="ARBA00022692"/>
    </source>
</evidence>
<dbReference type="InterPro" id="IPR000782">
    <property type="entry name" value="FAS1_domain"/>
</dbReference>
<dbReference type="GO" id="GO:0015227">
    <property type="term" value="F:O-acyl-L-carnitine transmembrane transporter activity"/>
    <property type="evidence" value="ECO:0007669"/>
    <property type="project" value="TreeGrafter"/>
</dbReference>
<dbReference type="GO" id="GO:0006281">
    <property type="term" value="P:DNA repair"/>
    <property type="evidence" value="ECO:0007669"/>
    <property type="project" value="InterPro"/>
</dbReference>
<dbReference type="Proteomes" id="UP000310158">
    <property type="component" value="Unassembled WGS sequence"/>
</dbReference>
<evidence type="ECO:0000256" key="5">
    <source>
        <dbReference type="ARBA" id="ARBA00022737"/>
    </source>
</evidence>
<feature type="signal peptide" evidence="14">
    <location>
        <begin position="1"/>
        <end position="21"/>
    </location>
</feature>
<feature type="region of interest" description="Disordered" evidence="12">
    <location>
        <begin position="1246"/>
        <end position="1273"/>
    </location>
</feature>
<dbReference type="InterPro" id="IPR036378">
    <property type="entry name" value="FAS1_dom_sf"/>
</dbReference>
<sequence>MRLWTAIPLSLCALLPSSAFASSINAQVSLQSPPTASSTTLVDALSADPDYTLLIRLLKRSKLIPTLNKLNGSTFFAPTNDAIKRHSSSNSLWHTSLHRDPSLLADNLNEKLRQDLFYHLLNYTITLPTEEDVLVLKTLHFPRSPLDPPTHDPPPFPPWMPIPGGTLGGEPQRLRLAAHGGEIRVGVDSFGNGGVKLVKGQVDAGNGVLLGIDDVLPIPSNLGRFFIANVVAHHPSVSYFHKILTPEILDVLNTSSELTLFLPEDPAWDALHHIERLYLESEFAAADLRRIFEMHAVERKRVKWSDSFDPATNLTTVDGQVLNIVTSPDKVLVSDAELRQRDIYASNGVLHTVSSLLIPPGTLQLTPEKFLLTLNCTHFISLIHSVNLTHLVNDTETKYTILAPKDDVISLYGDDDLPEKGSEELKQLLKYHFLPGQWRPSKLRDGMLLETELDEPGLDGGRQVLEVEVSRSGKRNAESSSSIRFGGASIVGDPLEINNTFIYFVSQPLVPPADSLQVALPFLDLSSFLAAIFSASLADLLKTTPRTTLLIPRNSAFKRLGLLVSEHLLSATSKSDLEHVILHHALDDVVYAQSLQNSSSRTYATLEGSDIHVERTTNGSVLINSSGGWAGLNSDLYPKNMLSKTGVVHELSDVLIPRSLELTVGKLVKAAKGTTMASLVVKAGMDWVLNGTAPPEDSPWGREGHVGTGWTLLCPTDDAFKPFNLTQLYSDVRVLRAIVSQHLIKSPKAVAVSDAPNNNRPLVLGNSASYATLLSPLSEYGDIVFREIEGKELVVGIKDARGTNAQADWARVLSWGRATTGSGSGGVIRIDRLLLPYQPPWWIAYGAPAAVGVVGVLVICIFFLGVRVLWRRDTTEATYEPVGGFSRAEDALVDASAKINHAPCPPVRDRHRTAGLTGSPQITSAAVPSPPILESLSTSKAHAVKCTDADAALETRSASSTAADNVKSFIAGGFGGVAAVLVGHPFDLTKTRLQTAPPGAYKGALDVVRKTVAKDGITGMYRGMVPPLLGVTPIFAVSFWAYDASKALIYALTPNRTQSSLSTTELAAAGFLSAVPTTGITAPVERAKVLLQVQGQAGSDHKYKGVFDVMKHLYKEGGMRSIFRGSGATLARDGPGSAAYFAAYEVTKKFLTPAGSSPADLNLGAVIVAGGMAGVAMWAIAIPPDVLKSRLQSAPTGTYSGFFDCARKTIAVDGVGALWKGFGPAMGRAFPANAATFWQLSKDAPTSSVASSSRRTPQTSTQTREGSSSALSFLSERELERARLEGQKCLGGDTQREGDGANSSGSIKAEKAVEDDVFWDGEVRQTANKHVEKEKNGEDGKPVWRLSEIIGDKSQLSLAIISTYALDVQWIYQFFDPSTPVVLVTDSDGPPTEKKILPNWIRVTPFLPNGRGLMHMKFFLLFYKSGRLRIGISTANLIDFDWSDVENTVWVQDVPRRPSPIPHDPKASDFPAVFEDILRALNVSPALISSVHNDVRFPTCLFKDNLYVNFLPIDFFLASTHMLASNNPSGVNTSCIAGKHEGWPNVVKTGHMALMKSVREIGADACRTRRVVIEYQGSSIGNYTTQWLNEFYGSASGESPEEWLGKPTSRRTKLPWPPINILFPTAEWMIIATFEESGASGEASNSDTETKSGDEIEVVDGKGKEKKRVLGWMYTGSHNFSASAWGTLSGSGSTPVLYVRLVAPRASRIMSSSLNNTTQVKNYELGIVLPLHSESEIDWMSCFERPPKNYSSQELPWMVDKYVEKLVQDSKKSVADQAPIRLRLEGGKLLERIAAFVRSLKF</sequence>
<dbReference type="GO" id="GO:0006839">
    <property type="term" value="P:mitochondrial transport"/>
    <property type="evidence" value="ECO:0007669"/>
    <property type="project" value="TreeGrafter"/>
</dbReference>
<evidence type="ECO:0000256" key="3">
    <source>
        <dbReference type="ARBA" id="ARBA00022448"/>
    </source>
</evidence>
<dbReference type="CDD" id="cd09122">
    <property type="entry name" value="PLDc_Tdp1_1"/>
    <property type="match status" value="1"/>
</dbReference>
<keyword evidence="17" id="KW-1185">Reference proteome</keyword>
<dbReference type="PROSITE" id="PS50213">
    <property type="entry name" value="FAS1"/>
    <property type="match status" value="4"/>
</dbReference>
<keyword evidence="4 11" id="KW-0812">Transmembrane</keyword>
<evidence type="ECO:0000313" key="17">
    <source>
        <dbReference type="Proteomes" id="UP000310158"/>
    </source>
</evidence>
<dbReference type="SUPFAM" id="SSF82153">
    <property type="entry name" value="FAS1 domain"/>
    <property type="match status" value="5"/>
</dbReference>